<evidence type="ECO:0000313" key="12">
    <source>
        <dbReference type="Proteomes" id="UP000199302"/>
    </source>
</evidence>
<dbReference type="STRING" id="871652.SAMN04515673_104237"/>
<keyword evidence="6 9" id="KW-1133">Transmembrane helix</keyword>
<protein>
    <recommendedName>
        <fullName evidence="9">Apolipoprotein N-acyltransferase</fullName>
        <shortName evidence="9">ALP N-acyltransferase</shortName>
        <ecNumber evidence="9">2.3.1.269</ecNumber>
    </recommendedName>
</protein>
<comment type="subcellular location">
    <subcellularLocation>
        <location evidence="1 9">Cell membrane</location>
        <topology evidence="1 9">Multi-pass membrane protein</topology>
    </subcellularLocation>
</comment>
<organism evidence="11 12">
    <name type="scientific">Poseidonocella sedimentorum</name>
    <dbReference type="NCBI Taxonomy" id="871652"/>
    <lineage>
        <taxon>Bacteria</taxon>
        <taxon>Pseudomonadati</taxon>
        <taxon>Pseudomonadota</taxon>
        <taxon>Alphaproteobacteria</taxon>
        <taxon>Rhodobacterales</taxon>
        <taxon>Roseobacteraceae</taxon>
        <taxon>Poseidonocella</taxon>
    </lineage>
</organism>
<dbReference type="CDD" id="cd07571">
    <property type="entry name" value="ALP_N-acyl_transferase"/>
    <property type="match status" value="1"/>
</dbReference>
<dbReference type="HAMAP" id="MF_01148">
    <property type="entry name" value="Lnt"/>
    <property type="match status" value="1"/>
</dbReference>
<gene>
    <name evidence="9" type="primary">lnt</name>
    <name evidence="11" type="ORF">SAMN04515673_104237</name>
</gene>
<name>A0A1I6DQ31_9RHOB</name>
<proteinExistence type="inferred from homology"/>
<dbReference type="InterPro" id="IPR045378">
    <property type="entry name" value="LNT_N"/>
</dbReference>
<dbReference type="Gene3D" id="3.60.110.10">
    <property type="entry name" value="Carbon-nitrogen hydrolase"/>
    <property type="match status" value="1"/>
</dbReference>
<dbReference type="Pfam" id="PF20154">
    <property type="entry name" value="LNT_N"/>
    <property type="match status" value="1"/>
</dbReference>
<dbReference type="Proteomes" id="UP000199302">
    <property type="component" value="Unassembled WGS sequence"/>
</dbReference>
<comment type="caution">
    <text evidence="9">Lacks conserved residue(s) required for the propagation of feature annotation.</text>
</comment>
<dbReference type="NCBIfam" id="TIGR00546">
    <property type="entry name" value="lnt"/>
    <property type="match status" value="1"/>
</dbReference>
<evidence type="ECO:0000256" key="7">
    <source>
        <dbReference type="ARBA" id="ARBA00023136"/>
    </source>
</evidence>
<dbReference type="GO" id="GO:0042158">
    <property type="term" value="P:lipoprotein biosynthetic process"/>
    <property type="evidence" value="ECO:0007669"/>
    <property type="project" value="UniProtKB-UniRule"/>
</dbReference>
<evidence type="ECO:0000256" key="2">
    <source>
        <dbReference type="ARBA" id="ARBA00010065"/>
    </source>
</evidence>
<keyword evidence="11" id="KW-0449">Lipoprotein</keyword>
<comment type="pathway">
    <text evidence="9">Protein modification; lipoprotein biosynthesis (N-acyl transfer).</text>
</comment>
<evidence type="ECO:0000259" key="10">
    <source>
        <dbReference type="PROSITE" id="PS50263"/>
    </source>
</evidence>
<feature type="transmembrane region" description="Helical" evidence="9">
    <location>
        <begin position="140"/>
        <end position="163"/>
    </location>
</feature>
<evidence type="ECO:0000256" key="4">
    <source>
        <dbReference type="ARBA" id="ARBA00022679"/>
    </source>
</evidence>
<evidence type="ECO:0000313" key="11">
    <source>
        <dbReference type="EMBL" id="SFR07491.1"/>
    </source>
</evidence>
<evidence type="ECO:0000256" key="6">
    <source>
        <dbReference type="ARBA" id="ARBA00022989"/>
    </source>
</evidence>
<keyword evidence="12" id="KW-1185">Reference proteome</keyword>
<dbReference type="GO" id="GO:0005886">
    <property type="term" value="C:plasma membrane"/>
    <property type="evidence" value="ECO:0007669"/>
    <property type="project" value="UniProtKB-SubCell"/>
</dbReference>
<dbReference type="InterPro" id="IPR036526">
    <property type="entry name" value="C-N_Hydrolase_sf"/>
</dbReference>
<evidence type="ECO:0000256" key="1">
    <source>
        <dbReference type="ARBA" id="ARBA00004651"/>
    </source>
</evidence>
<evidence type="ECO:0000256" key="3">
    <source>
        <dbReference type="ARBA" id="ARBA00022475"/>
    </source>
</evidence>
<keyword evidence="8 9" id="KW-0012">Acyltransferase</keyword>
<dbReference type="Pfam" id="PF00795">
    <property type="entry name" value="CN_hydrolase"/>
    <property type="match status" value="1"/>
</dbReference>
<dbReference type="AlphaFoldDB" id="A0A1I6DQ31"/>
<sequence length="509" mass="53182">MTADKAAPAGAAPKAARRAARGGRVLAALGAGALAAAGQAPVNLPLLGLAGLVLAVWLFGRSGTVRAALLTGLCTGVGYFAISLAWIVEPFLVDVARHGWMAPFALVLMAGGLALFWAGAFGAARYLVPARGAVLPARAALVGLWTLAELTRAHVLTGFPWAMPSQALVDVIAGQGAALIGPHGLNLALFAAAALIAPPSPRACAIPAGLAAAALLLWPVPPAPPGPEDRPTVRLVQPNAPQDEKWDPTRTHVFLNRALDYTAAPGAPDVIVWPETSVPYLLDYAEPLLADIAEAARGAPVAVGAMRFEGEALHNSLVLVGPEGRVSALYDKHRLVPFGEYMPLAGLAARYGLFGLATDRLGGYTPGARPTLLEIPGIGWAQPLICYEAVFPQQILRGHDRPDLLLQITNDAWFGRISGPYQHLAQARMRSIEQGLAAIRVANTGVSAVIDPQGRIRGQISLGEAGFRDVALPEGRSPTPYARFGDTPLTLAVLALLAATALRRARHSH</sequence>
<dbReference type="InterPro" id="IPR004563">
    <property type="entry name" value="Apolipo_AcylTrfase"/>
</dbReference>
<evidence type="ECO:0000256" key="9">
    <source>
        <dbReference type="HAMAP-Rule" id="MF_01148"/>
    </source>
</evidence>
<dbReference type="EC" id="2.3.1.269" evidence="9"/>
<dbReference type="InterPro" id="IPR003010">
    <property type="entry name" value="C-N_Hydrolase"/>
</dbReference>
<feature type="transmembrane region" description="Helical" evidence="9">
    <location>
        <begin position="42"/>
        <end position="60"/>
    </location>
</feature>
<feature type="transmembrane region" description="Helical" evidence="9">
    <location>
        <begin position="67"/>
        <end position="88"/>
    </location>
</feature>
<keyword evidence="3 9" id="KW-1003">Cell membrane</keyword>
<comment type="similarity">
    <text evidence="2 9">Belongs to the CN hydrolase family. Apolipoprotein N-acyltransferase subfamily.</text>
</comment>
<dbReference type="EMBL" id="FOYI01000004">
    <property type="protein sequence ID" value="SFR07491.1"/>
    <property type="molecule type" value="Genomic_DNA"/>
</dbReference>
<dbReference type="OrthoDB" id="9804277at2"/>
<evidence type="ECO:0000256" key="5">
    <source>
        <dbReference type="ARBA" id="ARBA00022692"/>
    </source>
</evidence>
<evidence type="ECO:0000256" key="8">
    <source>
        <dbReference type="ARBA" id="ARBA00023315"/>
    </source>
</evidence>
<dbReference type="GO" id="GO:0016410">
    <property type="term" value="F:N-acyltransferase activity"/>
    <property type="evidence" value="ECO:0007669"/>
    <property type="project" value="UniProtKB-UniRule"/>
</dbReference>
<feature type="transmembrane region" description="Helical" evidence="9">
    <location>
        <begin position="100"/>
        <end position="128"/>
    </location>
</feature>
<dbReference type="PANTHER" id="PTHR38686">
    <property type="entry name" value="APOLIPOPROTEIN N-ACYLTRANSFERASE"/>
    <property type="match status" value="1"/>
</dbReference>
<feature type="domain" description="CN hydrolase" evidence="10">
    <location>
        <begin position="236"/>
        <end position="474"/>
    </location>
</feature>
<keyword evidence="7 9" id="KW-0472">Membrane</keyword>
<dbReference type="PANTHER" id="PTHR38686:SF1">
    <property type="entry name" value="APOLIPOPROTEIN N-ACYLTRANSFERASE"/>
    <property type="match status" value="1"/>
</dbReference>
<comment type="function">
    <text evidence="9">Catalyzes the phospholipid dependent N-acylation of the N-terminal cysteine of apolipoprotein, the last step in lipoprotein maturation.</text>
</comment>
<dbReference type="UniPathway" id="UPA00666"/>
<keyword evidence="4 9" id="KW-0808">Transferase</keyword>
<comment type="catalytic activity">
    <reaction evidence="9">
        <text>N-terminal S-1,2-diacyl-sn-glyceryl-L-cysteinyl-[lipoprotein] + a glycerophospholipid = N-acyl-S-1,2-diacyl-sn-glyceryl-L-cysteinyl-[lipoprotein] + a 2-acyl-sn-glycero-3-phospholipid + H(+)</text>
        <dbReference type="Rhea" id="RHEA:48228"/>
        <dbReference type="Rhea" id="RHEA-COMP:14681"/>
        <dbReference type="Rhea" id="RHEA-COMP:14684"/>
        <dbReference type="ChEBI" id="CHEBI:15378"/>
        <dbReference type="ChEBI" id="CHEBI:136912"/>
        <dbReference type="ChEBI" id="CHEBI:140656"/>
        <dbReference type="ChEBI" id="CHEBI:140657"/>
        <dbReference type="ChEBI" id="CHEBI:140660"/>
        <dbReference type="EC" id="2.3.1.269"/>
    </reaction>
</comment>
<keyword evidence="5 9" id="KW-0812">Transmembrane</keyword>
<dbReference type="SUPFAM" id="SSF56317">
    <property type="entry name" value="Carbon-nitrogen hydrolase"/>
    <property type="match status" value="1"/>
</dbReference>
<dbReference type="RefSeq" id="WP_092079164.1">
    <property type="nucleotide sequence ID" value="NZ_FOYI01000004.1"/>
</dbReference>
<reference evidence="11 12" key="1">
    <citation type="submission" date="2016-10" db="EMBL/GenBank/DDBJ databases">
        <authorList>
            <person name="de Groot N.N."/>
        </authorList>
    </citation>
    <scope>NUCLEOTIDE SEQUENCE [LARGE SCALE GENOMIC DNA]</scope>
    <source>
        <strain evidence="12">KMM 9023,NRIC 0796,JCM 17311,KCTC 23692</strain>
    </source>
</reference>
<accession>A0A1I6DQ31</accession>
<dbReference type="PROSITE" id="PS50263">
    <property type="entry name" value="CN_HYDROLASE"/>
    <property type="match status" value="1"/>
</dbReference>